<evidence type="ECO:0000313" key="2">
    <source>
        <dbReference type="Proteomes" id="UP000054047"/>
    </source>
</evidence>
<dbReference type="OrthoDB" id="297496at2759"/>
<dbReference type="EMBL" id="KN743281">
    <property type="protein sequence ID" value="KIH52581.1"/>
    <property type="molecule type" value="Genomic_DNA"/>
</dbReference>
<dbReference type="AlphaFoldDB" id="A0A0C2G673"/>
<name>A0A0C2G673_9BILA</name>
<organism evidence="1 2">
    <name type="scientific">Ancylostoma duodenale</name>
    <dbReference type="NCBI Taxonomy" id="51022"/>
    <lineage>
        <taxon>Eukaryota</taxon>
        <taxon>Metazoa</taxon>
        <taxon>Ecdysozoa</taxon>
        <taxon>Nematoda</taxon>
        <taxon>Chromadorea</taxon>
        <taxon>Rhabditida</taxon>
        <taxon>Rhabditina</taxon>
        <taxon>Rhabditomorpha</taxon>
        <taxon>Strongyloidea</taxon>
        <taxon>Ancylostomatidae</taxon>
        <taxon>Ancylostomatinae</taxon>
        <taxon>Ancylostoma</taxon>
    </lineage>
</organism>
<keyword evidence="2" id="KW-1185">Reference proteome</keyword>
<evidence type="ECO:0000313" key="1">
    <source>
        <dbReference type="EMBL" id="KIH52581.1"/>
    </source>
</evidence>
<reference evidence="1 2" key="1">
    <citation type="submission" date="2013-12" db="EMBL/GenBank/DDBJ databases">
        <title>Draft genome of the parsitic nematode Ancylostoma duodenale.</title>
        <authorList>
            <person name="Mitreva M."/>
        </authorList>
    </citation>
    <scope>NUCLEOTIDE SEQUENCE [LARGE SCALE GENOMIC DNA]</scope>
    <source>
        <strain evidence="1 2">Zhejiang</strain>
    </source>
</reference>
<proteinExistence type="predicted"/>
<gene>
    <name evidence="1" type="ORF">ANCDUO_17317</name>
</gene>
<dbReference type="Proteomes" id="UP000054047">
    <property type="component" value="Unassembled WGS sequence"/>
</dbReference>
<feature type="non-terminal residue" evidence="1">
    <location>
        <position position="78"/>
    </location>
</feature>
<accession>A0A0C2G673</accession>
<sequence length="78" mass="8385">MKWDMSAIVVATLCINRLQLEIPLVAVVQSTIPAPADSSSEDENGSSHDLDLGAFELVDSGMTAETLLSTEEPVIFHQ</sequence>
<protein>
    <submittedName>
        <fullName evidence="1">Uncharacterized protein</fullName>
    </submittedName>
</protein>